<feature type="transmembrane region" description="Helical" evidence="7">
    <location>
        <begin position="140"/>
        <end position="159"/>
    </location>
</feature>
<dbReference type="EMBL" id="LHYB01000072">
    <property type="protein sequence ID" value="KXB03386.1"/>
    <property type="molecule type" value="Genomic_DNA"/>
</dbReference>
<dbReference type="GO" id="GO:0005886">
    <property type="term" value="C:plasma membrane"/>
    <property type="evidence" value="ECO:0007669"/>
    <property type="project" value="UniProtKB-SubCell"/>
</dbReference>
<keyword evidence="3 7" id="KW-0812">Transmembrane</keyword>
<evidence type="ECO:0000259" key="8">
    <source>
        <dbReference type="Pfam" id="PF00482"/>
    </source>
</evidence>
<sequence>MSTGESTAKAPSKIKSAVKRKPTPEKKERKLSERLQDLKRLETRREEVREEMPSRWEELEEIGEARKAELARPLSERLADSFYKPLKAPAARMTGFFTGLEEDLFKAGMRIPVERYVALMLGVGIIVGIGGFFLSWLFLGFLLAIPVGLMSFMIALLLARRRPILRIQGRKNEIDQTLPYALRHISTQLSSGIGLAESMTSVSQADYGALSEEFERVLRDMRAGASMVDALTRMTERVDSEPLNRAVRQIQRTMKTGGNLSSTLSMMADETAFDMRMKLRDYTQSLNMMSMIYMFASAVIPALFIVLLIVMQFMGGASMPISLIAIIYLVALPFLLFYLVMIFKRMEPGV</sequence>
<evidence type="ECO:0000256" key="7">
    <source>
        <dbReference type="SAM" id="Phobius"/>
    </source>
</evidence>
<comment type="subcellular location">
    <subcellularLocation>
        <location evidence="1">Cell membrane</location>
        <topology evidence="1">Multi-pass membrane protein</topology>
    </subcellularLocation>
</comment>
<evidence type="ECO:0000256" key="1">
    <source>
        <dbReference type="ARBA" id="ARBA00004651"/>
    </source>
</evidence>
<gene>
    <name evidence="9" type="ORF">AKJ48_03935</name>
</gene>
<evidence type="ECO:0000256" key="4">
    <source>
        <dbReference type="ARBA" id="ARBA00022989"/>
    </source>
</evidence>
<dbReference type="InterPro" id="IPR018076">
    <property type="entry name" value="T2SS_GspF_dom"/>
</dbReference>
<keyword evidence="5 7" id="KW-0472">Membrane</keyword>
<feature type="transmembrane region" description="Helical" evidence="7">
    <location>
        <begin position="321"/>
        <end position="343"/>
    </location>
</feature>
<dbReference type="PANTHER" id="PTHR35402">
    <property type="entry name" value="INTEGRAL MEMBRANE PROTEIN-RELATED"/>
    <property type="match status" value="1"/>
</dbReference>
<dbReference type="PANTHER" id="PTHR35402:SF1">
    <property type="entry name" value="TYPE II SECRETION SYSTEM PROTEIN GSPF DOMAIN-CONTAINING PROTEIN"/>
    <property type="match status" value="1"/>
</dbReference>
<proteinExistence type="predicted"/>
<evidence type="ECO:0000256" key="6">
    <source>
        <dbReference type="SAM" id="MobiDB-lite"/>
    </source>
</evidence>
<dbReference type="AlphaFoldDB" id="A0A133VAC6"/>
<name>A0A133VAC6_9EURY</name>
<comment type="caution">
    <text evidence="9">The sequence shown here is derived from an EMBL/GenBank/DDBJ whole genome shotgun (WGS) entry which is preliminary data.</text>
</comment>
<keyword evidence="4 7" id="KW-1133">Transmembrane helix</keyword>
<accession>A0A133VAC6</accession>
<keyword evidence="10" id="KW-1185">Reference proteome</keyword>
<organism evidence="9 10">
    <name type="scientific">candidate division MSBL1 archaeon SCGC-AAA261O19</name>
    <dbReference type="NCBI Taxonomy" id="1698277"/>
    <lineage>
        <taxon>Archaea</taxon>
        <taxon>Methanobacteriati</taxon>
        <taxon>Methanobacteriota</taxon>
        <taxon>candidate division MSBL1</taxon>
    </lineage>
</organism>
<feature type="compositionally biased region" description="Basic and acidic residues" evidence="6">
    <location>
        <begin position="22"/>
        <end position="36"/>
    </location>
</feature>
<protein>
    <recommendedName>
        <fullName evidence="8">Type II secretion system protein GspF domain-containing protein</fullName>
    </recommendedName>
</protein>
<dbReference type="Gene3D" id="1.20.81.30">
    <property type="entry name" value="Type II secretion system (T2SS), domain F"/>
    <property type="match status" value="1"/>
</dbReference>
<feature type="domain" description="Type II secretion system protein GspF" evidence="8">
    <location>
        <begin position="181"/>
        <end position="307"/>
    </location>
</feature>
<evidence type="ECO:0000256" key="5">
    <source>
        <dbReference type="ARBA" id="ARBA00023136"/>
    </source>
</evidence>
<dbReference type="Proteomes" id="UP000070076">
    <property type="component" value="Unassembled WGS sequence"/>
</dbReference>
<evidence type="ECO:0000313" key="10">
    <source>
        <dbReference type="Proteomes" id="UP000070076"/>
    </source>
</evidence>
<feature type="transmembrane region" description="Helical" evidence="7">
    <location>
        <begin position="292"/>
        <end position="315"/>
    </location>
</feature>
<keyword evidence="2" id="KW-1003">Cell membrane</keyword>
<evidence type="ECO:0000256" key="2">
    <source>
        <dbReference type="ARBA" id="ARBA00022475"/>
    </source>
</evidence>
<reference evidence="9 10" key="1">
    <citation type="journal article" date="2016" name="Sci. Rep.">
        <title>Metabolic traits of an uncultured archaeal lineage -MSBL1- from brine pools of the Red Sea.</title>
        <authorList>
            <person name="Mwirichia R."/>
            <person name="Alam I."/>
            <person name="Rashid M."/>
            <person name="Vinu M."/>
            <person name="Ba-Alawi W."/>
            <person name="Anthony Kamau A."/>
            <person name="Kamanda Ngugi D."/>
            <person name="Goker M."/>
            <person name="Klenk H.P."/>
            <person name="Bajic V."/>
            <person name="Stingl U."/>
        </authorList>
    </citation>
    <scope>NUCLEOTIDE SEQUENCE [LARGE SCALE GENOMIC DNA]</scope>
    <source>
        <strain evidence="9">SCGC-AAA261O19</strain>
    </source>
</reference>
<feature type="transmembrane region" description="Helical" evidence="7">
    <location>
        <begin position="116"/>
        <end position="134"/>
    </location>
</feature>
<evidence type="ECO:0000256" key="3">
    <source>
        <dbReference type="ARBA" id="ARBA00022692"/>
    </source>
</evidence>
<dbReference type="Pfam" id="PF00482">
    <property type="entry name" value="T2SSF"/>
    <property type="match status" value="1"/>
</dbReference>
<evidence type="ECO:0000313" key="9">
    <source>
        <dbReference type="EMBL" id="KXB03386.1"/>
    </source>
</evidence>
<dbReference type="InterPro" id="IPR056569">
    <property type="entry name" value="ArlJ-like"/>
</dbReference>
<dbReference type="InterPro" id="IPR042094">
    <property type="entry name" value="T2SS_GspF_sf"/>
</dbReference>
<feature type="region of interest" description="Disordered" evidence="6">
    <location>
        <begin position="1"/>
        <end position="36"/>
    </location>
</feature>